<dbReference type="Gene3D" id="1.20.1080.10">
    <property type="entry name" value="Glycerol uptake facilitator protein"/>
    <property type="match status" value="1"/>
</dbReference>
<dbReference type="InterPro" id="IPR050363">
    <property type="entry name" value="MIP/Aquaporin"/>
</dbReference>
<feature type="transmembrane region" description="Helical" evidence="8">
    <location>
        <begin position="147"/>
        <end position="168"/>
    </location>
</feature>
<sequence>MNHHGNKNIIKQCIVEFFGTGLITFFGIGSLAASKFNYVDLNQFEISCICGLAVSISIYFSAAISEAHLNPAITIFFWLSSRFNKKHVLPYIISQIFGSICFTMLIYLLYHNSLILFEYHNNSFKETQKIFNVISIFCIYPNYQNSFIFDFLTETFSTALFTIILLQLNSKTNHCYFKNTSFVPILIGILVFMINIVVNPLTNISLNPARDLGPKIFLSLTGYDVLSLTNSNNLLYCLIPIIGPILGANVGGWTYKIFIEDYFFKKNK</sequence>
<dbReference type="InterPro" id="IPR022357">
    <property type="entry name" value="MIP_CS"/>
</dbReference>
<evidence type="ECO:0000256" key="1">
    <source>
        <dbReference type="ARBA" id="ARBA00004141"/>
    </source>
</evidence>
<proteinExistence type="inferred from homology"/>
<dbReference type="OrthoDB" id="9807293at2"/>
<dbReference type="Pfam" id="PF00230">
    <property type="entry name" value="MIP"/>
    <property type="match status" value="1"/>
</dbReference>
<evidence type="ECO:0000256" key="8">
    <source>
        <dbReference type="SAM" id="Phobius"/>
    </source>
</evidence>
<protein>
    <submittedName>
        <fullName evidence="9">Aquaporin family protein</fullName>
    </submittedName>
</protein>
<dbReference type="InterPro" id="IPR023271">
    <property type="entry name" value="Aquaporin-like"/>
</dbReference>
<keyword evidence="4 7" id="KW-0812">Transmembrane</keyword>
<dbReference type="Proteomes" id="UP000298773">
    <property type="component" value="Chromosome"/>
</dbReference>
<dbReference type="PANTHER" id="PTHR43829">
    <property type="entry name" value="AQUAPORIN OR AQUAGLYCEROPORIN RELATED"/>
    <property type="match status" value="1"/>
</dbReference>
<evidence type="ECO:0000256" key="6">
    <source>
        <dbReference type="ARBA" id="ARBA00023136"/>
    </source>
</evidence>
<reference evidence="9 10" key="2">
    <citation type="submission" date="2019-05" db="EMBL/GenBank/DDBJ databases">
        <title>Genome evolution of the obligate endosymbiont Buchnera aphidicola.</title>
        <authorList>
            <person name="Moran N.A."/>
        </authorList>
    </citation>
    <scope>NUCLEOTIDE SEQUENCE [LARGE SCALE GENOMIC DNA]</scope>
    <source>
        <strain evidence="9 10">Hta</strain>
    </source>
</reference>
<evidence type="ECO:0000256" key="2">
    <source>
        <dbReference type="ARBA" id="ARBA00006175"/>
    </source>
</evidence>
<evidence type="ECO:0000256" key="5">
    <source>
        <dbReference type="ARBA" id="ARBA00022989"/>
    </source>
</evidence>
<dbReference type="PRINTS" id="PR00783">
    <property type="entry name" value="MINTRINSICP"/>
</dbReference>
<feature type="transmembrane region" description="Helical" evidence="8">
    <location>
        <begin position="180"/>
        <end position="198"/>
    </location>
</feature>
<dbReference type="GO" id="GO:0005886">
    <property type="term" value="C:plasma membrane"/>
    <property type="evidence" value="ECO:0007669"/>
    <property type="project" value="TreeGrafter"/>
</dbReference>
<reference evidence="9 10" key="1">
    <citation type="submission" date="2018-12" db="EMBL/GenBank/DDBJ databases">
        <authorList>
            <person name="Chong R.A."/>
        </authorList>
    </citation>
    <scope>NUCLEOTIDE SEQUENCE [LARGE SCALE GENOMIC DNA]</scope>
    <source>
        <strain evidence="9 10">Hta</strain>
    </source>
</reference>
<feature type="transmembrane region" description="Helical" evidence="8">
    <location>
        <begin position="12"/>
        <end position="32"/>
    </location>
</feature>
<evidence type="ECO:0000256" key="7">
    <source>
        <dbReference type="RuleBase" id="RU000477"/>
    </source>
</evidence>
<comment type="subcellular location">
    <subcellularLocation>
        <location evidence="1">Membrane</location>
        <topology evidence="1">Multi-pass membrane protein</topology>
    </subcellularLocation>
</comment>
<organism evidence="9 10">
    <name type="scientific">Buchnera aphidicola</name>
    <name type="common">Hyadaphis tataricae</name>
    <dbReference type="NCBI Taxonomy" id="1241859"/>
    <lineage>
        <taxon>Bacteria</taxon>
        <taxon>Pseudomonadati</taxon>
        <taxon>Pseudomonadota</taxon>
        <taxon>Gammaproteobacteria</taxon>
        <taxon>Enterobacterales</taxon>
        <taxon>Erwiniaceae</taxon>
        <taxon>Buchnera</taxon>
    </lineage>
</organism>
<dbReference type="InterPro" id="IPR000425">
    <property type="entry name" value="MIP"/>
</dbReference>
<comment type="similarity">
    <text evidence="2 7">Belongs to the MIP/aquaporin (TC 1.A.8) family.</text>
</comment>
<dbReference type="EMBL" id="CP034873">
    <property type="protein sequence ID" value="QCI21605.1"/>
    <property type="molecule type" value="Genomic_DNA"/>
</dbReference>
<feature type="transmembrane region" description="Helical" evidence="8">
    <location>
        <begin position="88"/>
        <end position="110"/>
    </location>
</feature>
<dbReference type="SUPFAM" id="SSF81338">
    <property type="entry name" value="Aquaporin-like"/>
    <property type="match status" value="1"/>
</dbReference>
<keyword evidence="6 8" id="KW-0472">Membrane</keyword>
<keyword evidence="3 7" id="KW-0813">Transport</keyword>
<evidence type="ECO:0000256" key="3">
    <source>
        <dbReference type="ARBA" id="ARBA00022448"/>
    </source>
</evidence>
<dbReference type="GO" id="GO:0015254">
    <property type="term" value="F:glycerol channel activity"/>
    <property type="evidence" value="ECO:0007669"/>
    <property type="project" value="TreeGrafter"/>
</dbReference>
<accession>A0A4D6YAY9</accession>
<feature type="transmembrane region" description="Helical" evidence="8">
    <location>
        <begin position="44"/>
        <end position="67"/>
    </location>
</feature>
<dbReference type="RefSeq" id="WP_158356575.1">
    <property type="nucleotide sequence ID" value="NZ_CP034873.1"/>
</dbReference>
<name>A0A4D6YAY9_9GAMM</name>
<keyword evidence="5 8" id="KW-1133">Transmembrane helix</keyword>
<dbReference type="PANTHER" id="PTHR43829:SF9">
    <property type="entry name" value="AQUAPORIN-9"/>
    <property type="match status" value="1"/>
</dbReference>
<dbReference type="AlphaFoldDB" id="A0A4D6YAY9"/>
<evidence type="ECO:0000313" key="10">
    <source>
        <dbReference type="Proteomes" id="UP000298773"/>
    </source>
</evidence>
<evidence type="ECO:0000256" key="4">
    <source>
        <dbReference type="ARBA" id="ARBA00022692"/>
    </source>
</evidence>
<feature type="transmembrane region" description="Helical" evidence="8">
    <location>
        <begin position="233"/>
        <end position="258"/>
    </location>
</feature>
<dbReference type="PROSITE" id="PS00221">
    <property type="entry name" value="MIP"/>
    <property type="match status" value="1"/>
</dbReference>
<gene>
    <name evidence="9" type="ORF">D9V69_01520</name>
</gene>
<evidence type="ECO:0000313" key="9">
    <source>
        <dbReference type="EMBL" id="QCI21605.1"/>
    </source>
</evidence>